<organism evidence="2">
    <name type="scientific">Opuntia streptacantha</name>
    <name type="common">Prickly pear cactus</name>
    <name type="synonym">Opuntia cardona</name>
    <dbReference type="NCBI Taxonomy" id="393608"/>
    <lineage>
        <taxon>Eukaryota</taxon>
        <taxon>Viridiplantae</taxon>
        <taxon>Streptophyta</taxon>
        <taxon>Embryophyta</taxon>
        <taxon>Tracheophyta</taxon>
        <taxon>Spermatophyta</taxon>
        <taxon>Magnoliopsida</taxon>
        <taxon>eudicotyledons</taxon>
        <taxon>Gunneridae</taxon>
        <taxon>Pentapetalae</taxon>
        <taxon>Caryophyllales</taxon>
        <taxon>Cactineae</taxon>
        <taxon>Cactaceae</taxon>
        <taxon>Opuntioideae</taxon>
        <taxon>Opuntia</taxon>
    </lineage>
</organism>
<dbReference type="PANTHER" id="PTHR35471:SF1">
    <property type="entry name" value="OS07G0223700 PROTEIN"/>
    <property type="match status" value="1"/>
</dbReference>
<evidence type="ECO:0000313" key="2">
    <source>
        <dbReference type="EMBL" id="MBA4676864.1"/>
    </source>
</evidence>
<accession>A0A7C9FKF6</accession>
<name>A0A7C9FKF6_OPUST</name>
<dbReference type="EMBL" id="GISG01272960">
    <property type="protein sequence ID" value="MBA4676864.1"/>
    <property type="molecule type" value="Transcribed_RNA"/>
</dbReference>
<keyword evidence="1" id="KW-0472">Membrane</keyword>
<feature type="transmembrane region" description="Helical" evidence="1">
    <location>
        <begin position="75"/>
        <end position="99"/>
    </location>
</feature>
<protein>
    <submittedName>
        <fullName evidence="2">Uncharacterized protein</fullName>
    </submittedName>
</protein>
<feature type="transmembrane region" description="Helical" evidence="1">
    <location>
        <begin position="45"/>
        <end position="63"/>
    </location>
</feature>
<reference evidence="2" key="1">
    <citation type="journal article" date="2013" name="J. Plant Res.">
        <title>Effect of fungi and light on seed germination of three Opuntia species from semiarid lands of central Mexico.</title>
        <authorList>
            <person name="Delgado-Sanchez P."/>
            <person name="Jimenez-Bremont J.F."/>
            <person name="Guerrero-Gonzalez Mde L."/>
            <person name="Flores J."/>
        </authorList>
    </citation>
    <scope>NUCLEOTIDE SEQUENCE</scope>
    <source>
        <tissue evidence="2">Cladode</tissue>
    </source>
</reference>
<keyword evidence="1" id="KW-1133">Transmembrane helix</keyword>
<dbReference type="AlphaFoldDB" id="A0A7C9FKF6"/>
<reference evidence="2" key="2">
    <citation type="submission" date="2020-07" db="EMBL/GenBank/DDBJ databases">
        <authorList>
            <person name="Vera ALvarez R."/>
            <person name="Arias-Moreno D.M."/>
            <person name="Jimenez-Jacinto V."/>
            <person name="Jimenez-Bremont J.F."/>
            <person name="Swaminathan K."/>
            <person name="Moose S.P."/>
            <person name="Guerrero-Gonzalez M.L."/>
            <person name="Marino-Ramirez L."/>
            <person name="Landsman D."/>
            <person name="Rodriguez-Kessler M."/>
            <person name="Delgado-Sanchez P."/>
        </authorList>
    </citation>
    <scope>NUCLEOTIDE SEQUENCE</scope>
    <source>
        <tissue evidence="2">Cladode</tissue>
    </source>
</reference>
<feature type="transmembrane region" description="Helical" evidence="1">
    <location>
        <begin position="21"/>
        <end position="39"/>
    </location>
</feature>
<feature type="transmembrane region" description="Helical" evidence="1">
    <location>
        <begin position="105"/>
        <end position="127"/>
    </location>
</feature>
<dbReference type="PANTHER" id="PTHR35471">
    <property type="entry name" value="OS07G0223700 PROTEIN"/>
    <property type="match status" value="1"/>
</dbReference>
<sequence length="259" mass="28557">MMLCSSLRARIQSWLRDYDKLQSCAVILLYIQIGCALLGSLGALYNGVLLINLAIALFALVAIESGSQSLGRTYAFLLLSAILLDIIWFILFAHTIWNISSEDYGAFIFSLKLTLLMQILGLSVRLLSSFFWIQMYRLGVSHVESSVSRDADFDLRNSFLSPATPAVVRQSSDSEDPLGGSIYDPAYYSSLFEAIQDDKYLFEGQNHGIKDCDSSSQAESFKLKPLVENACQAVKDENAASCTLNLNQETGGGGFQLQL</sequence>
<proteinExistence type="predicted"/>
<keyword evidence="1" id="KW-0812">Transmembrane</keyword>
<evidence type="ECO:0000256" key="1">
    <source>
        <dbReference type="SAM" id="Phobius"/>
    </source>
</evidence>